<dbReference type="InterPro" id="IPR017871">
    <property type="entry name" value="ABC_transporter-like_CS"/>
</dbReference>
<proteinExistence type="inferred from homology"/>
<dbReference type="NCBIfam" id="TIGR01727">
    <property type="entry name" value="oligo_HPY"/>
    <property type="match status" value="1"/>
</dbReference>
<dbReference type="GO" id="GO:0005524">
    <property type="term" value="F:ATP binding"/>
    <property type="evidence" value="ECO:0007669"/>
    <property type="project" value="UniProtKB-KW"/>
</dbReference>
<evidence type="ECO:0000259" key="5">
    <source>
        <dbReference type="PROSITE" id="PS50893"/>
    </source>
</evidence>
<dbReference type="AlphaFoldDB" id="A0A6L9SFM2"/>
<name>A0A6L9SFM2_9ACTN</name>
<evidence type="ECO:0000313" key="7">
    <source>
        <dbReference type="Proteomes" id="UP000475214"/>
    </source>
</evidence>
<evidence type="ECO:0000256" key="3">
    <source>
        <dbReference type="ARBA" id="ARBA00022741"/>
    </source>
</evidence>
<dbReference type="FunFam" id="3.40.50.300:FF:000016">
    <property type="entry name" value="Oligopeptide ABC transporter ATP-binding component"/>
    <property type="match status" value="1"/>
</dbReference>
<comment type="similarity">
    <text evidence="1">Belongs to the ABC transporter superfamily.</text>
</comment>
<dbReference type="GO" id="GO:0015833">
    <property type="term" value="P:peptide transport"/>
    <property type="evidence" value="ECO:0007669"/>
    <property type="project" value="InterPro"/>
</dbReference>
<keyword evidence="3" id="KW-0547">Nucleotide-binding</keyword>
<keyword evidence="2" id="KW-0813">Transport</keyword>
<dbReference type="SMART" id="SM00382">
    <property type="entry name" value="AAA"/>
    <property type="match status" value="1"/>
</dbReference>
<dbReference type="GO" id="GO:0016887">
    <property type="term" value="F:ATP hydrolysis activity"/>
    <property type="evidence" value="ECO:0007669"/>
    <property type="project" value="InterPro"/>
</dbReference>
<dbReference type="InterPro" id="IPR003593">
    <property type="entry name" value="AAA+_ATPase"/>
</dbReference>
<evidence type="ECO:0000256" key="2">
    <source>
        <dbReference type="ARBA" id="ARBA00022448"/>
    </source>
</evidence>
<evidence type="ECO:0000256" key="1">
    <source>
        <dbReference type="ARBA" id="ARBA00005417"/>
    </source>
</evidence>
<evidence type="ECO:0000256" key="4">
    <source>
        <dbReference type="ARBA" id="ARBA00022840"/>
    </source>
</evidence>
<evidence type="ECO:0000313" key="6">
    <source>
        <dbReference type="EMBL" id="NEE03262.1"/>
    </source>
</evidence>
<dbReference type="EMBL" id="JAAGOA010000020">
    <property type="protein sequence ID" value="NEE03262.1"/>
    <property type="molecule type" value="Genomic_DNA"/>
</dbReference>
<dbReference type="InterPro" id="IPR027417">
    <property type="entry name" value="P-loop_NTPase"/>
</dbReference>
<accession>A0A6L9SFM2</accession>
<comment type="caution">
    <text evidence="6">The sequence shown here is derived from an EMBL/GenBank/DDBJ whole genome shotgun (WGS) entry which is preliminary data.</text>
</comment>
<dbReference type="InterPro" id="IPR013563">
    <property type="entry name" value="Oligopep_ABC_C"/>
</dbReference>
<dbReference type="InterPro" id="IPR050319">
    <property type="entry name" value="ABC_transp_ATP-bind"/>
</dbReference>
<dbReference type="InterPro" id="IPR003439">
    <property type="entry name" value="ABC_transporter-like_ATP-bd"/>
</dbReference>
<sequence length="326" mass="35545">MTPILQLDDVRKHYSVRSGLSRRAVSVRAVDGVSLQLERGETLGLVGESGCGKSTLARTLVLLEKPDSGEIRFDGRPVAFTDRAALRRDAQIVFQDPYTSLPPHMKVRRIIAEPLLIHRMAAGAELRDRVEALIADVGLPASVADKLPGQLSGGQRQRVSIARALALEPSLLIADESVSALDVSVQAQILNLLNSLRERHGLTLLFVSHDIGVVTYVSQRIAVMYLGKIVELGPTADVYGRPLHPYTRALMAAVPSVERRGRERIEVRGDPPDPKHPPPGCAFHPRCPIAQDICRVEAPAVREWLPGRHAACHFALGPETDGRNNG</sequence>
<dbReference type="SUPFAM" id="SSF52540">
    <property type="entry name" value="P-loop containing nucleoside triphosphate hydrolases"/>
    <property type="match status" value="1"/>
</dbReference>
<keyword evidence="4 6" id="KW-0067">ATP-binding</keyword>
<gene>
    <name evidence="6" type="ORF">G1H10_24140</name>
</gene>
<dbReference type="Proteomes" id="UP000475214">
    <property type="component" value="Unassembled WGS sequence"/>
</dbReference>
<dbReference type="GO" id="GO:0055085">
    <property type="term" value="P:transmembrane transport"/>
    <property type="evidence" value="ECO:0007669"/>
    <property type="project" value="UniProtKB-ARBA"/>
</dbReference>
<dbReference type="Gene3D" id="3.40.50.300">
    <property type="entry name" value="P-loop containing nucleotide triphosphate hydrolases"/>
    <property type="match status" value="1"/>
</dbReference>
<dbReference type="Pfam" id="PF00005">
    <property type="entry name" value="ABC_tran"/>
    <property type="match status" value="1"/>
</dbReference>
<feature type="domain" description="ABC transporter" evidence="5">
    <location>
        <begin position="5"/>
        <end position="251"/>
    </location>
</feature>
<dbReference type="PANTHER" id="PTHR43776">
    <property type="entry name" value="TRANSPORT ATP-BINDING PROTEIN"/>
    <property type="match status" value="1"/>
</dbReference>
<keyword evidence="7" id="KW-1185">Reference proteome</keyword>
<reference evidence="6 7" key="1">
    <citation type="submission" date="2020-02" db="EMBL/GenBank/DDBJ databases">
        <authorList>
            <person name="Li X.-J."/>
            <person name="Han X.-M."/>
        </authorList>
    </citation>
    <scope>NUCLEOTIDE SEQUENCE [LARGE SCALE GENOMIC DNA]</scope>
    <source>
        <strain evidence="6 7">CCTCC AB 2017055</strain>
    </source>
</reference>
<dbReference type="RefSeq" id="WP_163742759.1">
    <property type="nucleotide sequence ID" value="NZ_JAAGOA010000020.1"/>
</dbReference>
<protein>
    <submittedName>
        <fullName evidence="6">ATP-binding cassette domain-containing protein</fullName>
    </submittedName>
</protein>
<dbReference type="PANTHER" id="PTHR43776:SF7">
    <property type="entry name" value="D,D-DIPEPTIDE TRANSPORT ATP-BINDING PROTEIN DDPF-RELATED"/>
    <property type="match status" value="1"/>
</dbReference>
<dbReference type="PROSITE" id="PS00211">
    <property type="entry name" value="ABC_TRANSPORTER_1"/>
    <property type="match status" value="1"/>
</dbReference>
<dbReference type="PROSITE" id="PS50893">
    <property type="entry name" value="ABC_TRANSPORTER_2"/>
    <property type="match status" value="1"/>
</dbReference>
<dbReference type="CDD" id="cd03257">
    <property type="entry name" value="ABC_NikE_OppD_transporters"/>
    <property type="match status" value="1"/>
</dbReference>
<dbReference type="Pfam" id="PF08352">
    <property type="entry name" value="oligo_HPY"/>
    <property type="match status" value="1"/>
</dbReference>
<organism evidence="6 7">
    <name type="scientific">Phytoactinopolyspora halotolerans</name>
    <dbReference type="NCBI Taxonomy" id="1981512"/>
    <lineage>
        <taxon>Bacteria</taxon>
        <taxon>Bacillati</taxon>
        <taxon>Actinomycetota</taxon>
        <taxon>Actinomycetes</taxon>
        <taxon>Jiangellales</taxon>
        <taxon>Jiangellaceae</taxon>
        <taxon>Phytoactinopolyspora</taxon>
    </lineage>
</organism>